<accession>A0A4Y8L1U6</accession>
<keyword evidence="2" id="KW-0732">Signal</keyword>
<dbReference type="STRING" id="1121485.GCA_000426485_00552"/>
<feature type="chain" id="PRO_5021222441" description="DUF3300 domain-containing protein" evidence="2">
    <location>
        <begin position="22"/>
        <end position="271"/>
    </location>
</feature>
<reference evidence="3 4" key="1">
    <citation type="submission" date="2019-03" db="EMBL/GenBank/DDBJ databases">
        <title>San Antonio Military Medical Center submission to MRSN (WRAIR), pending publication.</title>
        <authorList>
            <person name="Blyth D.M."/>
            <person name="Mccarthy S.L."/>
            <person name="Schall S.E."/>
            <person name="Stam J.A."/>
            <person name="Ong A.C."/>
            <person name="Mcgann P.T."/>
        </authorList>
    </citation>
    <scope>NUCLEOTIDE SEQUENCE [LARGE SCALE GENOMIC DNA]</scope>
    <source>
        <strain evidence="3 4">MRSN571793</strain>
    </source>
</reference>
<evidence type="ECO:0000256" key="1">
    <source>
        <dbReference type="SAM" id="MobiDB-lite"/>
    </source>
</evidence>
<dbReference type="OrthoDB" id="799522at2"/>
<feature type="compositionally biased region" description="Basic and acidic residues" evidence="1">
    <location>
        <begin position="193"/>
        <end position="214"/>
    </location>
</feature>
<evidence type="ECO:0000313" key="3">
    <source>
        <dbReference type="EMBL" id="TFD96124.1"/>
    </source>
</evidence>
<name>A0A4Y8L1U6_9BACT</name>
<keyword evidence="4" id="KW-1185">Reference proteome</keyword>
<dbReference type="RefSeq" id="WP_134436478.1">
    <property type="nucleotide sequence ID" value="NZ_SOML01000006.1"/>
</dbReference>
<organism evidence="3 4">
    <name type="scientific">Dysgonomonas capnocytophagoides</name>
    <dbReference type="NCBI Taxonomy" id="45254"/>
    <lineage>
        <taxon>Bacteria</taxon>
        <taxon>Pseudomonadati</taxon>
        <taxon>Bacteroidota</taxon>
        <taxon>Bacteroidia</taxon>
        <taxon>Bacteroidales</taxon>
        <taxon>Dysgonomonadaceae</taxon>
        <taxon>Dysgonomonas</taxon>
    </lineage>
</organism>
<dbReference type="Proteomes" id="UP000297861">
    <property type="component" value="Unassembled WGS sequence"/>
</dbReference>
<evidence type="ECO:0000313" key="4">
    <source>
        <dbReference type="Proteomes" id="UP000297861"/>
    </source>
</evidence>
<evidence type="ECO:0008006" key="5">
    <source>
        <dbReference type="Google" id="ProtNLM"/>
    </source>
</evidence>
<dbReference type="AlphaFoldDB" id="A0A4Y8L1U6"/>
<feature type="compositionally biased region" description="Basic and acidic residues" evidence="1">
    <location>
        <begin position="149"/>
        <end position="186"/>
    </location>
</feature>
<protein>
    <recommendedName>
        <fullName evidence="5">DUF3300 domain-containing protein</fullName>
    </recommendedName>
</protein>
<comment type="caution">
    <text evidence="3">The sequence shown here is derived from an EMBL/GenBank/DDBJ whole genome shotgun (WGS) entry which is preliminary data.</text>
</comment>
<feature type="compositionally biased region" description="Low complexity" evidence="1">
    <location>
        <begin position="223"/>
        <end position="271"/>
    </location>
</feature>
<proteinExistence type="predicted"/>
<feature type="region of interest" description="Disordered" evidence="1">
    <location>
        <begin position="149"/>
        <end position="271"/>
    </location>
</feature>
<gene>
    <name evidence="3" type="ORF">E2605_11060</name>
</gene>
<evidence type="ECO:0000256" key="2">
    <source>
        <dbReference type="SAM" id="SignalP"/>
    </source>
</evidence>
<feature type="signal peptide" evidence="2">
    <location>
        <begin position="1"/>
        <end position="21"/>
    </location>
</feature>
<dbReference type="EMBL" id="SOML01000006">
    <property type="protein sequence ID" value="TFD96124.1"/>
    <property type="molecule type" value="Genomic_DNA"/>
</dbReference>
<sequence>MKKLILTFALILTCSAYTMQAQRVSVNINIGSQPAWGPVGYDYVDYYYMPDIDCYYSVNQGLFFYMNAGRWVGVRYLPYAYRNYDFYTMYKVVLVGHDPWMYNNRHRREYARYRGYRTQPVIRYSRDVRYRNSRNNDVIWYDRRSNDRYDNRHDNRYDRGRSDNGRYSSGRHDNNSRHDNKRDDSRYTNGRTNRVDNNRNDDKKSDRNRNENKRSSGTRESSKSNSRSSRSGQSSGSYYTQTSSRSGDRTSNNSRSSAESSRSGSSRSDRR</sequence>